<proteinExistence type="inferred from homology"/>
<organism evidence="8 9">
    <name type="scientific">Schizosaccharomyces japonicus (strain yFS275 / FY16936)</name>
    <name type="common">Fission yeast</name>
    <dbReference type="NCBI Taxonomy" id="402676"/>
    <lineage>
        <taxon>Eukaryota</taxon>
        <taxon>Fungi</taxon>
        <taxon>Dikarya</taxon>
        <taxon>Ascomycota</taxon>
        <taxon>Taphrinomycotina</taxon>
        <taxon>Schizosaccharomycetes</taxon>
        <taxon>Schizosaccharomycetales</taxon>
        <taxon>Schizosaccharomycetaceae</taxon>
        <taxon>Schizosaccharomyces</taxon>
    </lineage>
</organism>
<dbReference type="EMBL" id="KE651166">
    <property type="protein sequence ID" value="EEB05658.1"/>
    <property type="molecule type" value="Genomic_DNA"/>
</dbReference>
<dbReference type="VEuPathDB" id="FungiDB:SJAG_00681"/>
<dbReference type="STRING" id="402676.B6JWA7"/>
<dbReference type="GO" id="GO:0005789">
    <property type="term" value="C:endoplasmic reticulum membrane"/>
    <property type="evidence" value="ECO:0000318"/>
    <property type="project" value="GO_Central"/>
</dbReference>
<dbReference type="OMA" id="FKSQYWR"/>
<dbReference type="AlphaFoldDB" id="B6JWA7"/>
<dbReference type="PANTHER" id="PTHR11009">
    <property type="entry name" value="DER1-LIKE PROTEIN, DERLIN"/>
    <property type="match status" value="1"/>
</dbReference>
<keyword evidence="4 7" id="KW-0256">Endoplasmic reticulum</keyword>
<evidence type="ECO:0000256" key="7">
    <source>
        <dbReference type="RuleBase" id="RU363059"/>
    </source>
</evidence>
<keyword evidence="5 7" id="KW-1133">Transmembrane helix</keyword>
<feature type="transmembrane region" description="Helical" evidence="7">
    <location>
        <begin position="49"/>
        <end position="74"/>
    </location>
</feature>
<dbReference type="JaponicusDB" id="SJAG_00681"/>
<evidence type="ECO:0000256" key="4">
    <source>
        <dbReference type="ARBA" id="ARBA00022824"/>
    </source>
</evidence>
<evidence type="ECO:0000313" key="9">
    <source>
        <dbReference type="Proteomes" id="UP000001744"/>
    </source>
</evidence>
<dbReference type="SUPFAM" id="SSF144091">
    <property type="entry name" value="Rhomboid-like"/>
    <property type="match status" value="1"/>
</dbReference>
<dbReference type="HOGENOM" id="CLU_051898_1_2_1"/>
<dbReference type="InterPro" id="IPR007599">
    <property type="entry name" value="DER1"/>
</dbReference>
<evidence type="ECO:0000256" key="1">
    <source>
        <dbReference type="ARBA" id="ARBA00004477"/>
    </source>
</evidence>
<name>B6JWA7_SCHJY</name>
<evidence type="ECO:0000256" key="6">
    <source>
        <dbReference type="ARBA" id="ARBA00023136"/>
    </source>
</evidence>
<dbReference type="OrthoDB" id="1716531at2759"/>
<comment type="function">
    <text evidence="7">May be involved in the degradation of misfolded endoplasmic reticulum (ER) luminal proteins.</text>
</comment>
<dbReference type="GO" id="GO:0036503">
    <property type="term" value="P:ERAD pathway"/>
    <property type="evidence" value="ECO:0000318"/>
    <property type="project" value="GO_Central"/>
</dbReference>
<dbReference type="eggNOG" id="KOG0858">
    <property type="taxonomic scope" value="Eukaryota"/>
</dbReference>
<dbReference type="RefSeq" id="XP_002171951.1">
    <property type="nucleotide sequence ID" value="XM_002171915.1"/>
</dbReference>
<reference evidence="8 9" key="1">
    <citation type="journal article" date="2011" name="Science">
        <title>Comparative functional genomics of the fission yeasts.</title>
        <authorList>
            <person name="Rhind N."/>
            <person name="Chen Z."/>
            <person name="Yassour M."/>
            <person name="Thompson D.A."/>
            <person name="Haas B.J."/>
            <person name="Habib N."/>
            <person name="Wapinski I."/>
            <person name="Roy S."/>
            <person name="Lin M.F."/>
            <person name="Heiman D.I."/>
            <person name="Young S.K."/>
            <person name="Furuya K."/>
            <person name="Guo Y."/>
            <person name="Pidoux A."/>
            <person name="Chen H.M."/>
            <person name="Robbertse B."/>
            <person name="Goldberg J.M."/>
            <person name="Aoki K."/>
            <person name="Bayne E.H."/>
            <person name="Berlin A.M."/>
            <person name="Desjardins C.A."/>
            <person name="Dobbs E."/>
            <person name="Dukaj L."/>
            <person name="Fan L."/>
            <person name="FitzGerald M.G."/>
            <person name="French C."/>
            <person name="Gujja S."/>
            <person name="Hansen K."/>
            <person name="Keifenheim D."/>
            <person name="Levin J.Z."/>
            <person name="Mosher R.A."/>
            <person name="Mueller C.A."/>
            <person name="Pfiffner J."/>
            <person name="Priest M."/>
            <person name="Russ C."/>
            <person name="Smialowska A."/>
            <person name="Swoboda P."/>
            <person name="Sykes S.M."/>
            <person name="Vaughn M."/>
            <person name="Vengrova S."/>
            <person name="Yoder R."/>
            <person name="Zeng Q."/>
            <person name="Allshire R."/>
            <person name="Baulcombe D."/>
            <person name="Birren B.W."/>
            <person name="Brown W."/>
            <person name="Ekwall K."/>
            <person name="Kellis M."/>
            <person name="Leatherwood J."/>
            <person name="Levin H."/>
            <person name="Margalit H."/>
            <person name="Martienssen R."/>
            <person name="Nieduszynski C.A."/>
            <person name="Spatafora J.W."/>
            <person name="Friedman N."/>
            <person name="Dalgaard J.Z."/>
            <person name="Baumann P."/>
            <person name="Niki H."/>
            <person name="Regev A."/>
            <person name="Nusbaum C."/>
        </authorList>
    </citation>
    <scope>NUCLEOTIDE SEQUENCE [LARGE SCALE GENOMIC DNA]</scope>
    <source>
        <strain evidence="9">yFS275 / FY16936</strain>
    </source>
</reference>
<comment type="similarity">
    <text evidence="2 7">Belongs to the derlin family.</text>
</comment>
<dbReference type="InterPro" id="IPR035952">
    <property type="entry name" value="Rhomboid-like_sf"/>
</dbReference>
<evidence type="ECO:0000256" key="2">
    <source>
        <dbReference type="ARBA" id="ARBA00008917"/>
    </source>
</evidence>
<accession>B6JWA7</accession>
<sequence>MATSPLYRAPIYHVITILTRDSSCHERFQFITEMNVYFNWPLVFKKGEYWRLLTTFLYLKTNALDFYLYMSFFVRFMSTLEESSPPPQTKNFLRMVLTIAGCLILAAQVFYMPFIANYFSYTMLYLWAWRHPQYRVSILGLVDVKAPFLPWMLLLLRWASSGRWPATDCACAFIGHVYYFLTDFRQT</sequence>
<dbReference type="GO" id="GO:0005047">
    <property type="term" value="F:signal recognition particle binding"/>
    <property type="evidence" value="ECO:0000318"/>
    <property type="project" value="GO_Central"/>
</dbReference>
<evidence type="ECO:0000256" key="3">
    <source>
        <dbReference type="ARBA" id="ARBA00022692"/>
    </source>
</evidence>
<gene>
    <name evidence="8" type="ORF">SJAG_00681</name>
</gene>
<dbReference type="Proteomes" id="UP000001744">
    <property type="component" value="Unassembled WGS sequence"/>
</dbReference>
<feature type="transmembrane region" description="Helical" evidence="7">
    <location>
        <begin position="95"/>
        <end position="116"/>
    </location>
</feature>
<evidence type="ECO:0000256" key="5">
    <source>
        <dbReference type="ARBA" id="ARBA00022989"/>
    </source>
</evidence>
<keyword evidence="6 7" id="KW-0472">Membrane</keyword>
<comment type="subcellular location">
    <subcellularLocation>
        <location evidence="1 7">Endoplasmic reticulum membrane</location>
        <topology evidence="1 7">Multi-pass membrane protein</topology>
    </subcellularLocation>
</comment>
<keyword evidence="3 7" id="KW-0812">Transmembrane</keyword>
<evidence type="ECO:0000313" key="8">
    <source>
        <dbReference type="EMBL" id="EEB05658.1"/>
    </source>
</evidence>
<dbReference type="GeneID" id="7050717"/>
<feature type="transmembrane region" description="Helical" evidence="7">
    <location>
        <begin position="136"/>
        <end position="156"/>
    </location>
</feature>
<comment type="caution">
    <text evidence="7">Lacks conserved residue(s) required for the propagation of feature annotation.</text>
</comment>
<protein>
    <recommendedName>
        <fullName evidence="7">Derlin</fullName>
    </recommendedName>
</protein>
<dbReference type="Pfam" id="PF04511">
    <property type="entry name" value="DER1"/>
    <property type="match status" value="1"/>
</dbReference>
<keyword evidence="9" id="KW-1185">Reference proteome</keyword>
<dbReference type="GO" id="GO:0030968">
    <property type="term" value="P:endoplasmic reticulum unfolded protein response"/>
    <property type="evidence" value="ECO:0000318"/>
    <property type="project" value="GO_Central"/>
</dbReference>